<feature type="compositionally biased region" description="Low complexity" evidence="1">
    <location>
        <begin position="23"/>
        <end position="34"/>
    </location>
</feature>
<evidence type="ECO:0000256" key="1">
    <source>
        <dbReference type="SAM" id="MobiDB-lite"/>
    </source>
</evidence>
<organism evidence="3 4">
    <name type="scientific">Schleiferilactobacillus harbinensis</name>
    <dbReference type="NCBI Taxonomy" id="304207"/>
    <lineage>
        <taxon>Bacteria</taxon>
        <taxon>Bacillati</taxon>
        <taxon>Bacillota</taxon>
        <taxon>Bacilli</taxon>
        <taxon>Lactobacillales</taxon>
        <taxon>Lactobacillaceae</taxon>
        <taxon>Schleiferilactobacillus</taxon>
    </lineage>
</organism>
<keyword evidence="2" id="KW-0732">Signal</keyword>
<dbReference type="RefSeq" id="WP_331243031.1">
    <property type="nucleotide sequence ID" value="NZ_JAQSGJ010000001.1"/>
</dbReference>
<evidence type="ECO:0000313" key="4">
    <source>
        <dbReference type="Proteomes" id="UP001330016"/>
    </source>
</evidence>
<sequence length="46" mass="4438">MKKTKTLGMVLMLGAALLLGACGSGSGSSSSGGADKTVANKDKPVV</sequence>
<evidence type="ECO:0000313" key="3">
    <source>
        <dbReference type="EMBL" id="MEE6714305.1"/>
    </source>
</evidence>
<proteinExistence type="predicted"/>
<name>A0ABU7SVC7_9LACO</name>
<protein>
    <submittedName>
        <fullName evidence="3">Uncharacterized protein</fullName>
    </submittedName>
</protein>
<dbReference type="PROSITE" id="PS51257">
    <property type="entry name" value="PROKAR_LIPOPROTEIN"/>
    <property type="match status" value="1"/>
</dbReference>
<evidence type="ECO:0000256" key="2">
    <source>
        <dbReference type="SAM" id="SignalP"/>
    </source>
</evidence>
<accession>A0ABU7SVC7</accession>
<feature type="signal peptide" evidence="2">
    <location>
        <begin position="1"/>
        <end position="21"/>
    </location>
</feature>
<feature type="region of interest" description="Disordered" evidence="1">
    <location>
        <begin position="23"/>
        <end position="46"/>
    </location>
</feature>
<gene>
    <name evidence="3" type="ORF">PS435_00410</name>
</gene>
<dbReference type="EMBL" id="JAQSGK010000001">
    <property type="protein sequence ID" value="MEE6714305.1"/>
    <property type="molecule type" value="Genomic_DNA"/>
</dbReference>
<keyword evidence="4" id="KW-1185">Reference proteome</keyword>
<dbReference type="Proteomes" id="UP001330016">
    <property type="component" value="Unassembled WGS sequence"/>
</dbReference>
<feature type="chain" id="PRO_5046119808" evidence="2">
    <location>
        <begin position="22"/>
        <end position="46"/>
    </location>
</feature>
<comment type="caution">
    <text evidence="3">The sequence shown here is derived from an EMBL/GenBank/DDBJ whole genome shotgun (WGS) entry which is preliminary data.</text>
</comment>
<reference evidence="3 4" key="1">
    <citation type="submission" date="2023-02" db="EMBL/GenBank/DDBJ databases">
        <title>The predominant lactic acid bacteria and yeasts involved in the spontaneous fermentation of millet during the production of the traditional porridge Hausa koko in Ghana.</title>
        <authorList>
            <person name="Atter A."/>
            <person name="Diaz M."/>
        </authorList>
    </citation>
    <scope>NUCLEOTIDE SEQUENCE [LARGE SCALE GENOMIC DNA]</scope>
    <source>
        <strain evidence="3 4">FI11640</strain>
    </source>
</reference>